<dbReference type="InterPro" id="IPR029044">
    <property type="entry name" value="Nucleotide-diphossugar_trans"/>
</dbReference>
<dbReference type="Pfam" id="PF00535">
    <property type="entry name" value="Glycos_transf_2"/>
    <property type="match status" value="1"/>
</dbReference>
<dbReference type="CDD" id="cd00761">
    <property type="entry name" value="Glyco_tranf_GTA_type"/>
    <property type="match status" value="1"/>
</dbReference>
<dbReference type="SUPFAM" id="SSF53448">
    <property type="entry name" value="Nucleotide-diphospho-sugar transferases"/>
    <property type="match status" value="1"/>
</dbReference>
<proteinExistence type="predicted"/>
<name>A0ABS1FQS6_9FLAO</name>
<dbReference type="RefSeq" id="WP_200242622.1">
    <property type="nucleotide sequence ID" value="NZ_JAENHK010000001.1"/>
</dbReference>
<evidence type="ECO:0000259" key="1">
    <source>
        <dbReference type="Pfam" id="PF00535"/>
    </source>
</evidence>
<reference evidence="3" key="1">
    <citation type="submission" date="2021-01" db="EMBL/GenBank/DDBJ databases">
        <title>Genome public.</title>
        <authorList>
            <person name="Liu C."/>
            <person name="Sun Q."/>
        </authorList>
    </citation>
    <scope>NUCLEOTIDE SEQUENCE [LARGE SCALE GENOMIC DNA]</scope>
    <source>
        <strain evidence="3">YIM B02567</strain>
    </source>
</reference>
<dbReference type="PANTHER" id="PTHR43685">
    <property type="entry name" value="GLYCOSYLTRANSFERASE"/>
    <property type="match status" value="1"/>
</dbReference>
<gene>
    <name evidence="2" type="ORF">JHL15_02995</name>
</gene>
<sequence>MKVSICIPVYNFDVRELISDLNKEIRECGHDAEIILIDDGSEIQYKQINKELQEQVNQFIYLDKNIGRSRIRNLFLDYSNGDYLLFLDCDGKITERQFIENYILFINENPDTKVIYAGRKVSHTPPDQEHFLRWKFAVERENLPVENRLEKPYLSFQTNNFLIKKEVFEKVQFNPDFQKYGYEDLLFAMDLKAKDITIDHIQNPIFNNDLETNKVYLGKVEESIESLAQMLKNISLNPKLSEIKLVKIYNLIHNNPLKLLIRLFFKFQKENIKKTLLKGKVNLRYLDYYKLGLLLQKME</sequence>
<dbReference type="Proteomes" id="UP000628669">
    <property type="component" value="Unassembled WGS sequence"/>
</dbReference>
<keyword evidence="3" id="KW-1185">Reference proteome</keyword>
<evidence type="ECO:0000313" key="3">
    <source>
        <dbReference type="Proteomes" id="UP000628669"/>
    </source>
</evidence>
<accession>A0ABS1FQS6</accession>
<comment type="caution">
    <text evidence="2">The sequence shown here is derived from an EMBL/GenBank/DDBJ whole genome shotgun (WGS) entry which is preliminary data.</text>
</comment>
<protein>
    <submittedName>
        <fullName evidence="2">Glycosyltransferase family 2 protein</fullName>
    </submittedName>
</protein>
<dbReference type="InterPro" id="IPR050834">
    <property type="entry name" value="Glycosyltransf_2"/>
</dbReference>
<feature type="domain" description="Glycosyltransferase 2-like" evidence="1">
    <location>
        <begin position="4"/>
        <end position="170"/>
    </location>
</feature>
<dbReference type="InterPro" id="IPR001173">
    <property type="entry name" value="Glyco_trans_2-like"/>
</dbReference>
<dbReference type="PANTHER" id="PTHR43685:SF2">
    <property type="entry name" value="GLYCOSYLTRANSFERASE 2-LIKE DOMAIN-CONTAINING PROTEIN"/>
    <property type="match status" value="1"/>
</dbReference>
<dbReference type="Gene3D" id="3.90.550.10">
    <property type="entry name" value="Spore Coat Polysaccharide Biosynthesis Protein SpsA, Chain A"/>
    <property type="match status" value="1"/>
</dbReference>
<evidence type="ECO:0000313" key="2">
    <source>
        <dbReference type="EMBL" id="MBK1894721.1"/>
    </source>
</evidence>
<organism evidence="2 3">
    <name type="scientific">Chryseobacterium paridis</name>
    <dbReference type="NCBI Taxonomy" id="2800328"/>
    <lineage>
        <taxon>Bacteria</taxon>
        <taxon>Pseudomonadati</taxon>
        <taxon>Bacteroidota</taxon>
        <taxon>Flavobacteriia</taxon>
        <taxon>Flavobacteriales</taxon>
        <taxon>Weeksellaceae</taxon>
        <taxon>Chryseobacterium group</taxon>
        <taxon>Chryseobacterium</taxon>
    </lineage>
</organism>
<dbReference type="EMBL" id="JAENHK010000001">
    <property type="protein sequence ID" value="MBK1894721.1"/>
    <property type="molecule type" value="Genomic_DNA"/>
</dbReference>